<dbReference type="AlphaFoldDB" id="A0A248JXR6"/>
<dbReference type="SUPFAM" id="SSF51735">
    <property type="entry name" value="NAD(P)-binding Rossmann-fold domains"/>
    <property type="match status" value="1"/>
</dbReference>
<dbReference type="PANTHER" id="PTHR48079">
    <property type="entry name" value="PROTEIN YEEZ"/>
    <property type="match status" value="1"/>
</dbReference>
<keyword evidence="3" id="KW-1185">Reference proteome</keyword>
<accession>A0A248JXR6</accession>
<dbReference type="PANTHER" id="PTHR48079:SF6">
    <property type="entry name" value="NAD(P)-BINDING DOMAIN-CONTAINING PROTEIN-RELATED"/>
    <property type="match status" value="1"/>
</dbReference>
<feature type="domain" description="NAD-dependent epimerase/dehydratase" evidence="1">
    <location>
        <begin position="4"/>
        <end position="218"/>
    </location>
</feature>
<proteinExistence type="predicted"/>
<dbReference type="Gene3D" id="3.40.50.720">
    <property type="entry name" value="NAD(P)-binding Rossmann-like Domain"/>
    <property type="match status" value="1"/>
</dbReference>
<name>A0A248JXR6_9PROT</name>
<evidence type="ECO:0000259" key="1">
    <source>
        <dbReference type="Pfam" id="PF01370"/>
    </source>
</evidence>
<dbReference type="GO" id="GO:0005737">
    <property type="term" value="C:cytoplasm"/>
    <property type="evidence" value="ECO:0007669"/>
    <property type="project" value="TreeGrafter"/>
</dbReference>
<evidence type="ECO:0000313" key="3">
    <source>
        <dbReference type="Proteomes" id="UP000197153"/>
    </source>
</evidence>
<reference evidence="2 3" key="1">
    <citation type="submission" date="2017-06" db="EMBL/GenBank/DDBJ databases">
        <title>Complete genome sequence of Nitrospirillum amazonense strain CBAmC, an endophytic nitrogen-fixing and plant growth-promoting bacterium, isolated from sugarcane.</title>
        <authorList>
            <person name="Schwab S."/>
            <person name="dos Santos Teixeira K.R."/>
            <person name="Simoes Araujo J.L."/>
            <person name="Soares Vidal M."/>
            <person name="Borges de Freitas H.R."/>
            <person name="Rivello Crivelaro A.L."/>
            <person name="Bueno de Camargo Nunes A."/>
            <person name="dos Santos C.M."/>
            <person name="Palmeira da Silva Rosa D."/>
            <person name="da Silva Padilha D."/>
            <person name="da Silva E."/>
            <person name="Araujo Terra L."/>
            <person name="Soares Mendes V."/>
            <person name="Farinelli L."/>
            <person name="Magalhaes Cruz L."/>
            <person name="Baldani J.I."/>
        </authorList>
    </citation>
    <scope>NUCLEOTIDE SEQUENCE [LARGE SCALE GENOMIC DNA]</scope>
    <source>
        <strain evidence="2 3">CBAmC</strain>
    </source>
</reference>
<gene>
    <name evidence="2" type="ORF">Y958_21455</name>
</gene>
<dbReference type="InterPro" id="IPR036291">
    <property type="entry name" value="NAD(P)-bd_dom_sf"/>
</dbReference>
<dbReference type="Pfam" id="PF01370">
    <property type="entry name" value="Epimerase"/>
    <property type="match status" value="1"/>
</dbReference>
<dbReference type="Proteomes" id="UP000197153">
    <property type="component" value="Chromosome 2"/>
</dbReference>
<organism evidence="2 3">
    <name type="scientific">Nitrospirillum viridazoti CBAmc</name>
    <dbReference type="NCBI Taxonomy" id="1441467"/>
    <lineage>
        <taxon>Bacteria</taxon>
        <taxon>Pseudomonadati</taxon>
        <taxon>Pseudomonadota</taxon>
        <taxon>Alphaproteobacteria</taxon>
        <taxon>Rhodospirillales</taxon>
        <taxon>Azospirillaceae</taxon>
        <taxon>Nitrospirillum</taxon>
        <taxon>Nitrospirillum viridazoti</taxon>
    </lineage>
</organism>
<protein>
    <recommendedName>
        <fullName evidence="1">NAD-dependent epimerase/dehydratase domain-containing protein</fullName>
    </recommendedName>
</protein>
<sequence>MAKIVVTGATGFVGRALLPRLLAGGHEVIAVVRNAGVGLPAGVTPVAVGDLAGPVDWAPVLEGAQALVHLAGLAHQRNVTPTALQALNVTATVRLAQAAQAAGLRRLVYVSSVKAQGDHSPGRPLTELDPALPEDAYGQSKRAAEEALTTLCPPDSPLSLAILRPPLVHGPGVKANMAALLRLATRWPVVPLGGIANRRSLVSLDTLADAITRAVERVEITGTFLIADQPALSTSGLVTTLAAAAGRRPWLVPLPAAFWSLASHLPRLSGIADRLTGSLEIDDSAFRAAFDWQPPLNQNEALARTVRAYLHETRATL</sequence>
<dbReference type="InterPro" id="IPR001509">
    <property type="entry name" value="Epimerase_deHydtase"/>
</dbReference>
<dbReference type="RefSeq" id="WP_088873878.1">
    <property type="nucleotide sequence ID" value="NZ_CP022111.1"/>
</dbReference>
<dbReference type="EMBL" id="CP022111">
    <property type="protein sequence ID" value="ASG23379.1"/>
    <property type="molecule type" value="Genomic_DNA"/>
</dbReference>
<evidence type="ECO:0000313" key="2">
    <source>
        <dbReference type="EMBL" id="ASG23379.1"/>
    </source>
</evidence>
<dbReference type="KEGG" id="nao:Y958_21455"/>
<dbReference type="InterPro" id="IPR051783">
    <property type="entry name" value="NAD(P)-dependent_oxidoreduct"/>
</dbReference>
<dbReference type="GO" id="GO:0004029">
    <property type="term" value="F:aldehyde dehydrogenase (NAD+) activity"/>
    <property type="evidence" value="ECO:0007669"/>
    <property type="project" value="TreeGrafter"/>
</dbReference>